<keyword evidence="3" id="KW-0808">Transferase</keyword>
<evidence type="ECO:0000313" key="3">
    <source>
        <dbReference type="EMBL" id="GBP55424.1"/>
    </source>
</evidence>
<dbReference type="AlphaFoldDB" id="A0A4C1WZC2"/>
<dbReference type="InterPro" id="IPR000719">
    <property type="entry name" value="Prot_kinase_dom"/>
</dbReference>
<accession>A0A4C1WZC2</accession>
<dbReference type="PANTHER" id="PTHR24361">
    <property type="entry name" value="MITOGEN-ACTIVATED KINASE KINASE KINASE"/>
    <property type="match status" value="1"/>
</dbReference>
<dbReference type="GO" id="GO:0005524">
    <property type="term" value="F:ATP binding"/>
    <property type="evidence" value="ECO:0007669"/>
    <property type="project" value="InterPro"/>
</dbReference>
<gene>
    <name evidence="3" type="primary">Pxk</name>
    <name evidence="3" type="ORF">EVAR_34225_1</name>
</gene>
<dbReference type="Gene3D" id="1.10.510.10">
    <property type="entry name" value="Transferase(Phosphotransferase) domain 1"/>
    <property type="match status" value="1"/>
</dbReference>
<feature type="domain" description="Protein kinase" evidence="2">
    <location>
        <begin position="1"/>
        <end position="160"/>
    </location>
</feature>
<feature type="region of interest" description="Disordered" evidence="1">
    <location>
        <begin position="231"/>
        <end position="290"/>
    </location>
</feature>
<reference evidence="3 4" key="1">
    <citation type="journal article" date="2019" name="Commun. Biol.">
        <title>The bagworm genome reveals a unique fibroin gene that provides high tensile strength.</title>
        <authorList>
            <person name="Kono N."/>
            <person name="Nakamura H."/>
            <person name="Ohtoshi R."/>
            <person name="Tomita M."/>
            <person name="Numata K."/>
            <person name="Arakawa K."/>
        </authorList>
    </citation>
    <scope>NUCLEOTIDE SEQUENCE [LARGE SCALE GENOMIC DNA]</scope>
</reference>
<keyword evidence="3" id="KW-0418">Kinase</keyword>
<proteinExistence type="predicted"/>
<evidence type="ECO:0000256" key="1">
    <source>
        <dbReference type="SAM" id="MobiDB-lite"/>
    </source>
</evidence>
<dbReference type="SUPFAM" id="SSF56112">
    <property type="entry name" value="Protein kinase-like (PK-like)"/>
    <property type="match status" value="1"/>
</dbReference>
<dbReference type="InterPro" id="IPR053235">
    <property type="entry name" value="Ser_Thr_kinase"/>
</dbReference>
<dbReference type="Pfam" id="PF00069">
    <property type="entry name" value="Pkinase"/>
    <property type="match status" value="1"/>
</dbReference>
<dbReference type="GO" id="GO:0004674">
    <property type="term" value="F:protein serine/threonine kinase activity"/>
    <property type="evidence" value="ECO:0007669"/>
    <property type="project" value="TreeGrafter"/>
</dbReference>
<feature type="compositionally biased region" description="Low complexity" evidence="1">
    <location>
        <begin position="250"/>
        <end position="260"/>
    </location>
</feature>
<comment type="caution">
    <text evidence="3">The sequence shown here is derived from an EMBL/GenBank/DDBJ whole genome shotgun (WGS) entry which is preliminary data.</text>
</comment>
<organism evidence="3 4">
    <name type="scientific">Eumeta variegata</name>
    <name type="common">Bagworm moth</name>
    <name type="synonym">Eumeta japonica</name>
    <dbReference type="NCBI Taxonomy" id="151549"/>
    <lineage>
        <taxon>Eukaryota</taxon>
        <taxon>Metazoa</taxon>
        <taxon>Ecdysozoa</taxon>
        <taxon>Arthropoda</taxon>
        <taxon>Hexapoda</taxon>
        <taxon>Insecta</taxon>
        <taxon>Pterygota</taxon>
        <taxon>Neoptera</taxon>
        <taxon>Endopterygota</taxon>
        <taxon>Lepidoptera</taxon>
        <taxon>Glossata</taxon>
        <taxon>Ditrysia</taxon>
        <taxon>Tineoidea</taxon>
        <taxon>Psychidae</taxon>
        <taxon>Oiketicinae</taxon>
        <taxon>Eumeta</taxon>
    </lineage>
</organism>
<dbReference type="OrthoDB" id="41200at2759"/>
<evidence type="ECO:0000313" key="4">
    <source>
        <dbReference type="Proteomes" id="UP000299102"/>
    </source>
</evidence>
<dbReference type="PROSITE" id="PS50011">
    <property type="entry name" value="PROTEIN_KINASE_DOM"/>
    <property type="match status" value="1"/>
</dbReference>
<dbReference type="STRING" id="151549.A0A4C1WZC2"/>
<dbReference type="Proteomes" id="UP000299102">
    <property type="component" value="Unassembled WGS sequence"/>
</dbReference>
<feature type="compositionally biased region" description="Basic and acidic residues" evidence="1">
    <location>
        <begin position="267"/>
        <end position="277"/>
    </location>
</feature>
<dbReference type="EMBL" id="BGZK01000668">
    <property type="protein sequence ID" value="GBP55424.1"/>
    <property type="molecule type" value="Genomic_DNA"/>
</dbReference>
<name>A0A4C1WZC2_EUMVA</name>
<evidence type="ECO:0000259" key="2">
    <source>
        <dbReference type="PROSITE" id="PS50011"/>
    </source>
</evidence>
<dbReference type="InterPro" id="IPR011009">
    <property type="entry name" value="Kinase-like_dom_sf"/>
</dbReference>
<dbReference type="GO" id="GO:0005737">
    <property type="term" value="C:cytoplasm"/>
    <property type="evidence" value="ECO:0007669"/>
    <property type="project" value="TreeGrafter"/>
</dbReference>
<sequence length="312" mass="35274">MLYGTNYNKHYLSKYGNPKIKKPLTSGQIAHYGLQILQALKFLRDKDIPHGHLHPGNIVIENQKALLLDIENSIFGAPSLYRPQILELKRVNTSEAVDVYSFGCTLYEMTFAAPLENSTCDEFPTEISEDLESVLRLCLSSESLKHKLPSIEYLLSHPFFTRSRALTNGLASHEECRIHLKFPLSLKENLRRAIVEMEERLKSDQKSVRYAKREMRIQEILSSEEEMRKQKRRLKKRDSVWKSTSSLTDPRSCSASTASSPTPPHIPAEKCESEGRSDTAVTSAPSPLPQAGRTALLSAICAFDKSKLTRVQ</sequence>
<keyword evidence="4" id="KW-1185">Reference proteome</keyword>
<protein>
    <submittedName>
        <fullName evidence="3">PX domain-containing protein kinase-like protein</fullName>
    </submittedName>
</protein>